<organism evidence="7 8">
    <name type="scientific">Elysia chlorotica</name>
    <name type="common">Eastern emerald elysia</name>
    <name type="synonym">Sea slug</name>
    <dbReference type="NCBI Taxonomy" id="188477"/>
    <lineage>
        <taxon>Eukaryota</taxon>
        <taxon>Metazoa</taxon>
        <taxon>Spiralia</taxon>
        <taxon>Lophotrochozoa</taxon>
        <taxon>Mollusca</taxon>
        <taxon>Gastropoda</taxon>
        <taxon>Heterobranchia</taxon>
        <taxon>Euthyneura</taxon>
        <taxon>Panpulmonata</taxon>
        <taxon>Sacoglossa</taxon>
        <taxon>Placobranchoidea</taxon>
        <taxon>Plakobranchidae</taxon>
        <taxon>Elysia</taxon>
    </lineage>
</organism>
<dbReference type="SUPFAM" id="SSF52540">
    <property type="entry name" value="P-loop containing nucleoside triphosphate hydrolases"/>
    <property type="match status" value="1"/>
</dbReference>
<dbReference type="PANTHER" id="PTHR10605">
    <property type="entry name" value="HEPARAN SULFATE SULFOTRANSFERASE"/>
    <property type="match status" value="1"/>
</dbReference>
<name>A0A433UC05_ELYCH</name>
<dbReference type="GO" id="GO:0008467">
    <property type="term" value="F:[heparan sulfate]-glucosamine 3-sulfotransferase activity"/>
    <property type="evidence" value="ECO:0007669"/>
    <property type="project" value="TreeGrafter"/>
</dbReference>
<feature type="active site" description="For sulfotransferase activity" evidence="3">
    <location>
        <position position="73"/>
    </location>
</feature>
<feature type="binding site" evidence="4">
    <location>
        <begin position="286"/>
        <end position="290"/>
    </location>
    <ligand>
        <name>3'-phosphoadenylyl sulfate</name>
        <dbReference type="ChEBI" id="CHEBI:58339"/>
    </ligand>
</feature>
<evidence type="ECO:0000313" key="8">
    <source>
        <dbReference type="Proteomes" id="UP000271974"/>
    </source>
</evidence>
<feature type="binding site" evidence="4">
    <location>
        <position position="154"/>
    </location>
    <ligand>
        <name>3'-phosphoadenylyl sulfate</name>
        <dbReference type="ChEBI" id="CHEBI:58339"/>
    </ligand>
</feature>
<protein>
    <recommendedName>
        <fullName evidence="6">Sulfotransferase domain-containing protein</fullName>
    </recommendedName>
</protein>
<proteinExistence type="predicted"/>
<feature type="disulfide bond" evidence="5">
    <location>
        <begin position="259"/>
        <end position="281"/>
    </location>
</feature>
<dbReference type="OrthoDB" id="411451at2759"/>
<evidence type="ECO:0000256" key="4">
    <source>
        <dbReference type="PIRSR" id="PIRSR637359-2"/>
    </source>
</evidence>
<dbReference type="InterPro" id="IPR000863">
    <property type="entry name" value="Sulfotransferase_dom"/>
</dbReference>
<dbReference type="PANTHER" id="PTHR10605:SF65">
    <property type="entry name" value="GH20068P"/>
    <property type="match status" value="1"/>
</dbReference>
<evidence type="ECO:0000259" key="6">
    <source>
        <dbReference type="Pfam" id="PF00685"/>
    </source>
</evidence>
<dbReference type="AlphaFoldDB" id="A0A433UC05"/>
<dbReference type="InterPro" id="IPR027417">
    <property type="entry name" value="P-loop_NTPase"/>
</dbReference>
<keyword evidence="5" id="KW-1015">Disulfide bond</keyword>
<evidence type="ECO:0000256" key="3">
    <source>
        <dbReference type="PIRSR" id="PIRSR637359-1"/>
    </source>
</evidence>
<keyword evidence="8" id="KW-1185">Reference proteome</keyword>
<evidence type="ECO:0000313" key="7">
    <source>
        <dbReference type="EMBL" id="RUS91292.1"/>
    </source>
</evidence>
<keyword evidence="1" id="KW-0808">Transferase</keyword>
<accession>A0A433UC05</accession>
<evidence type="ECO:0000256" key="1">
    <source>
        <dbReference type="ARBA" id="ARBA00022679"/>
    </source>
</evidence>
<comment type="caution">
    <text evidence="7">The sequence shown here is derived from an EMBL/GenBank/DDBJ whole genome shotgun (WGS) entry which is preliminary data.</text>
</comment>
<dbReference type="Proteomes" id="UP000271974">
    <property type="component" value="Unassembled WGS sequence"/>
</dbReference>
<dbReference type="Gene3D" id="3.40.50.300">
    <property type="entry name" value="P-loop containing nucleotide triphosphate hydrolases"/>
    <property type="match status" value="1"/>
</dbReference>
<keyword evidence="2" id="KW-0325">Glycoprotein</keyword>
<evidence type="ECO:0000256" key="5">
    <source>
        <dbReference type="PIRSR" id="PIRSR637359-3"/>
    </source>
</evidence>
<sequence length="328" mass="37590">MFKTQKFKVLLQVTSLAFVLGVVLNLFLYNSSVSSNIRKTLSRDGSGSLSRLISDGDDAQRRFPKALIIGFSKCGTTALRAFISLHPDIVSPLEEVRFFTLNYTKGMEWYRLKMPPSTKSQITIEKTPFYIMDREALERIREFNSTIRLIISVRDPIARLQSQYAHTFRNVLDPDDRPSFKAWCQGNANSDHVVRFVDYASHISAVYDLFHKSQVLVLSEEALEMDPLSVMKEAEAFLGLRASFTKYDFVFNQEKGFYCFNMSSPNYPNIINSVKLSESGCIGGGKGREHPEVDEDFFQELVKAIRPHNEHLFSLIGKRFDWDNFKES</sequence>
<dbReference type="Pfam" id="PF00685">
    <property type="entry name" value="Sulfotransfer_1"/>
    <property type="match status" value="1"/>
</dbReference>
<reference evidence="7 8" key="1">
    <citation type="submission" date="2019-01" db="EMBL/GenBank/DDBJ databases">
        <title>A draft genome assembly of the solar-powered sea slug Elysia chlorotica.</title>
        <authorList>
            <person name="Cai H."/>
            <person name="Li Q."/>
            <person name="Fang X."/>
            <person name="Li J."/>
            <person name="Curtis N.E."/>
            <person name="Altenburger A."/>
            <person name="Shibata T."/>
            <person name="Feng M."/>
            <person name="Maeda T."/>
            <person name="Schwartz J.A."/>
            <person name="Shigenobu S."/>
            <person name="Lundholm N."/>
            <person name="Nishiyama T."/>
            <person name="Yang H."/>
            <person name="Hasebe M."/>
            <person name="Li S."/>
            <person name="Pierce S.K."/>
            <person name="Wang J."/>
        </authorList>
    </citation>
    <scope>NUCLEOTIDE SEQUENCE [LARGE SCALE GENOMIC DNA]</scope>
    <source>
        <strain evidence="7">EC2010</strain>
        <tissue evidence="7">Whole organism of an adult</tissue>
    </source>
</reference>
<feature type="binding site" evidence="4">
    <location>
        <position position="162"/>
    </location>
    <ligand>
        <name>3'-phosphoadenylyl sulfate</name>
        <dbReference type="ChEBI" id="CHEBI:58339"/>
    </ligand>
</feature>
<dbReference type="EMBL" id="RQTK01000014">
    <property type="protein sequence ID" value="RUS91292.1"/>
    <property type="molecule type" value="Genomic_DNA"/>
</dbReference>
<feature type="domain" description="Sulfotransferase" evidence="6">
    <location>
        <begin position="64"/>
        <end position="265"/>
    </location>
</feature>
<feature type="binding site" evidence="4">
    <location>
        <position position="258"/>
    </location>
    <ligand>
        <name>3'-phosphoadenylyl sulfate</name>
        <dbReference type="ChEBI" id="CHEBI:58339"/>
    </ligand>
</feature>
<gene>
    <name evidence="7" type="ORF">EGW08_000906</name>
</gene>
<evidence type="ECO:0000256" key="2">
    <source>
        <dbReference type="ARBA" id="ARBA00023180"/>
    </source>
</evidence>
<dbReference type="InterPro" id="IPR037359">
    <property type="entry name" value="NST/OST"/>
</dbReference>